<reference evidence="8" key="1">
    <citation type="journal article" date="2019" name="Int. J. Syst. Evol. Microbiol.">
        <title>The Global Catalogue of Microorganisms (GCM) 10K type strain sequencing project: providing services to taxonomists for standard genome sequencing and annotation.</title>
        <authorList>
            <consortium name="The Broad Institute Genomics Platform"/>
            <consortium name="The Broad Institute Genome Sequencing Center for Infectious Disease"/>
            <person name="Wu L."/>
            <person name="Ma J."/>
        </authorList>
    </citation>
    <scope>NUCLEOTIDE SEQUENCE [LARGE SCALE GENOMIC DNA]</scope>
    <source>
        <strain evidence="8">CGMCC 1.9106</strain>
    </source>
</reference>
<feature type="transmembrane region" description="Helical" evidence="5">
    <location>
        <begin position="236"/>
        <end position="261"/>
    </location>
</feature>
<evidence type="ECO:0000256" key="4">
    <source>
        <dbReference type="ARBA" id="ARBA00023136"/>
    </source>
</evidence>
<dbReference type="Pfam" id="PF01699">
    <property type="entry name" value="Na_Ca_ex"/>
    <property type="match status" value="2"/>
</dbReference>
<dbReference type="PANTHER" id="PTHR37958:SF1">
    <property type="entry name" value="SODIUM-POTASSIUM_PROTON ANTIPORTER CHAA"/>
    <property type="match status" value="1"/>
</dbReference>
<feature type="transmembrane region" description="Helical" evidence="5">
    <location>
        <begin position="64"/>
        <end position="88"/>
    </location>
</feature>
<accession>A0ABW2GN54</accession>
<sequence>MLKAARALSWWALIPPICVIVLVAAWGHKVGGVGLVIVGIALVAAVVVAVHHAEVVAHHVGEPFGTLILAVAVTAIEVGLIIMLMTSAPPGPSTLARDTVFAAFMIVCNGVMGLCLLVGGLRHREVEFHVEGVTATLATLSTVAALALVLPSFTTSSPGPTYSGPQLAFAGTASLVLYAAFVFVQTIRHRHYFLPLETDGDDHGVPPGRKAAAVSLLMLLLCLVAVVGLAKVESPAIEHVVAVAGAPRAVVGVVIALLVLLPETAAAVRAAARNKIQTSFNLALGSAVASIGLTIPAIAVASIWLKDTLVLGLTPKDMVLLAITVVVTTLTVAPGRATLMQGMVHMTIFGVFLFLSFVP</sequence>
<evidence type="ECO:0000256" key="2">
    <source>
        <dbReference type="ARBA" id="ARBA00022692"/>
    </source>
</evidence>
<name>A0ABW2GN54_9ACTN</name>
<dbReference type="RefSeq" id="WP_376804938.1">
    <property type="nucleotide sequence ID" value="NZ_JBHTAC010000002.1"/>
</dbReference>
<evidence type="ECO:0000256" key="5">
    <source>
        <dbReference type="SAM" id="Phobius"/>
    </source>
</evidence>
<dbReference type="InterPro" id="IPR004837">
    <property type="entry name" value="NaCa_Exmemb"/>
</dbReference>
<feature type="transmembrane region" description="Helical" evidence="5">
    <location>
        <begin position="211"/>
        <end position="230"/>
    </location>
</feature>
<feature type="transmembrane region" description="Helical" evidence="5">
    <location>
        <begin position="32"/>
        <end position="52"/>
    </location>
</feature>
<keyword evidence="3 5" id="KW-1133">Transmembrane helix</keyword>
<keyword evidence="4 5" id="KW-0472">Membrane</keyword>
<evidence type="ECO:0000313" key="7">
    <source>
        <dbReference type="EMBL" id="MFC7241470.1"/>
    </source>
</evidence>
<keyword evidence="2 5" id="KW-0812">Transmembrane</keyword>
<feature type="transmembrane region" description="Helical" evidence="5">
    <location>
        <begin position="166"/>
        <end position="184"/>
    </location>
</feature>
<dbReference type="Proteomes" id="UP001596392">
    <property type="component" value="Unassembled WGS sequence"/>
</dbReference>
<organism evidence="7 8">
    <name type="scientific">Catellatospora aurea</name>
    <dbReference type="NCBI Taxonomy" id="1337874"/>
    <lineage>
        <taxon>Bacteria</taxon>
        <taxon>Bacillati</taxon>
        <taxon>Actinomycetota</taxon>
        <taxon>Actinomycetes</taxon>
        <taxon>Micromonosporales</taxon>
        <taxon>Micromonosporaceae</taxon>
        <taxon>Catellatospora</taxon>
    </lineage>
</organism>
<feature type="transmembrane region" description="Helical" evidence="5">
    <location>
        <begin position="317"/>
        <end position="335"/>
    </location>
</feature>
<protein>
    <submittedName>
        <fullName evidence="7">Calcium:proton antiporter</fullName>
    </submittedName>
</protein>
<evidence type="ECO:0000313" key="8">
    <source>
        <dbReference type="Proteomes" id="UP001596392"/>
    </source>
</evidence>
<evidence type="ECO:0000256" key="3">
    <source>
        <dbReference type="ARBA" id="ARBA00022989"/>
    </source>
</evidence>
<comment type="subcellular location">
    <subcellularLocation>
        <location evidence="1">Membrane</location>
        <topology evidence="1">Multi-pass membrane protein</topology>
    </subcellularLocation>
</comment>
<feature type="transmembrane region" description="Helical" evidence="5">
    <location>
        <begin position="133"/>
        <end position="154"/>
    </location>
</feature>
<dbReference type="EMBL" id="JBHTAC010000002">
    <property type="protein sequence ID" value="MFC7241470.1"/>
    <property type="molecule type" value="Genomic_DNA"/>
</dbReference>
<feature type="transmembrane region" description="Helical" evidence="5">
    <location>
        <begin position="282"/>
        <end position="305"/>
    </location>
</feature>
<gene>
    <name evidence="7" type="ORF">ACFQO7_03140</name>
</gene>
<keyword evidence="8" id="KW-1185">Reference proteome</keyword>
<feature type="transmembrane region" description="Helical" evidence="5">
    <location>
        <begin position="7"/>
        <end position="26"/>
    </location>
</feature>
<evidence type="ECO:0000259" key="6">
    <source>
        <dbReference type="Pfam" id="PF01699"/>
    </source>
</evidence>
<dbReference type="PANTHER" id="PTHR37958">
    <property type="entry name" value="SODIUM-POTASSIUM/PROTON ANTIPORTER CHAA"/>
    <property type="match status" value="1"/>
</dbReference>
<dbReference type="InterPro" id="IPR052946">
    <property type="entry name" value="Alkaline_pH_Ca-Antiporter"/>
</dbReference>
<feature type="domain" description="Sodium/calcium exchanger membrane region" evidence="6">
    <location>
        <begin position="33"/>
        <end position="186"/>
    </location>
</feature>
<feature type="domain" description="Sodium/calcium exchanger membrane region" evidence="6">
    <location>
        <begin position="215"/>
        <end position="357"/>
    </location>
</feature>
<comment type="caution">
    <text evidence="7">The sequence shown here is derived from an EMBL/GenBank/DDBJ whole genome shotgun (WGS) entry which is preliminary data.</text>
</comment>
<evidence type="ECO:0000256" key="1">
    <source>
        <dbReference type="ARBA" id="ARBA00004141"/>
    </source>
</evidence>
<feature type="transmembrane region" description="Helical" evidence="5">
    <location>
        <begin position="100"/>
        <end position="121"/>
    </location>
</feature>
<proteinExistence type="predicted"/>